<evidence type="ECO:0000313" key="3">
    <source>
        <dbReference type="Proteomes" id="UP001230188"/>
    </source>
</evidence>
<keyword evidence="3" id="KW-1185">Reference proteome</keyword>
<dbReference type="AlphaFoldDB" id="A0AAD7UCI4"/>
<feature type="domain" description="Potassium channel tetramerisation-type BTB" evidence="1">
    <location>
        <begin position="16"/>
        <end position="53"/>
    </location>
</feature>
<name>A0AAD7UCI4_9STRA</name>
<dbReference type="GO" id="GO:0051260">
    <property type="term" value="P:protein homooligomerization"/>
    <property type="evidence" value="ECO:0007669"/>
    <property type="project" value="InterPro"/>
</dbReference>
<comment type="caution">
    <text evidence="2">The sequence shown here is derived from an EMBL/GenBank/DDBJ whole genome shotgun (WGS) entry which is preliminary data.</text>
</comment>
<dbReference type="InterPro" id="IPR003131">
    <property type="entry name" value="T1-type_BTB"/>
</dbReference>
<gene>
    <name evidence="2" type="ORF">CTAYLR_001231</name>
</gene>
<dbReference type="SUPFAM" id="SSF54695">
    <property type="entry name" value="POZ domain"/>
    <property type="match status" value="1"/>
</dbReference>
<dbReference type="EMBL" id="JAQMWT010000379">
    <property type="protein sequence ID" value="KAJ8602424.1"/>
    <property type="molecule type" value="Genomic_DNA"/>
</dbReference>
<reference evidence="2" key="1">
    <citation type="submission" date="2023-01" db="EMBL/GenBank/DDBJ databases">
        <title>Metagenome sequencing of chrysophaentin producing Chrysophaeum taylorii.</title>
        <authorList>
            <person name="Davison J."/>
            <person name="Bewley C."/>
        </authorList>
    </citation>
    <scope>NUCLEOTIDE SEQUENCE</scope>
    <source>
        <strain evidence="2">NIES-1699</strain>
    </source>
</reference>
<evidence type="ECO:0000313" key="2">
    <source>
        <dbReference type="EMBL" id="KAJ8602424.1"/>
    </source>
</evidence>
<dbReference type="Gene3D" id="3.30.710.10">
    <property type="entry name" value="Potassium Channel Kv1.1, Chain A"/>
    <property type="match status" value="1"/>
</dbReference>
<accession>A0AAD7UCI4</accession>
<dbReference type="Pfam" id="PF02214">
    <property type="entry name" value="BTB_2"/>
    <property type="match status" value="1"/>
</dbReference>
<protein>
    <recommendedName>
        <fullName evidence="1">Potassium channel tetramerisation-type BTB domain-containing protein</fullName>
    </recommendedName>
</protein>
<dbReference type="Proteomes" id="UP001230188">
    <property type="component" value="Unassembled WGS sequence"/>
</dbReference>
<organism evidence="2 3">
    <name type="scientific">Chrysophaeum taylorii</name>
    <dbReference type="NCBI Taxonomy" id="2483200"/>
    <lineage>
        <taxon>Eukaryota</taxon>
        <taxon>Sar</taxon>
        <taxon>Stramenopiles</taxon>
        <taxon>Ochrophyta</taxon>
        <taxon>Pelagophyceae</taxon>
        <taxon>Pelagomonadales</taxon>
        <taxon>Pelagomonadaceae</taxon>
        <taxon>Chrysophaeum</taxon>
    </lineage>
</organism>
<sequence>MQAIITETGLVVDVGRFRYILSYLRTGELEMPPTPLECQRLLREARFYELDAVVSEIENHLAPRDPIPWWRRARVFVYDHYLKAVGALLAKWLFNQLKKYLKTLTTVGPMEKKAEADKIVQVDAAEADAGSKYSSGVGVARQRQAIVGGLRDSILEFSRGIRGTNPTKDVMGLL</sequence>
<evidence type="ECO:0000259" key="1">
    <source>
        <dbReference type="Pfam" id="PF02214"/>
    </source>
</evidence>
<proteinExistence type="predicted"/>
<dbReference type="InterPro" id="IPR011333">
    <property type="entry name" value="SKP1/BTB/POZ_sf"/>
</dbReference>